<dbReference type="InterPro" id="IPR010920">
    <property type="entry name" value="LSM_dom_sf"/>
</dbReference>
<gene>
    <name evidence="12" type="ORF">EDD80_107126</name>
</gene>
<evidence type="ECO:0000256" key="10">
    <source>
        <dbReference type="SAM" id="Phobius"/>
    </source>
</evidence>
<evidence type="ECO:0000259" key="11">
    <source>
        <dbReference type="Pfam" id="PF00924"/>
    </source>
</evidence>
<feature type="transmembrane region" description="Helical" evidence="10">
    <location>
        <begin position="178"/>
        <end position="196"/>
    </location>
</feature>
<evidence type="ECO:0000313" key="12">
    <source>
        <dbReference type="EMBL" id="TCS86593.1"/>
    </source>
</evidence>
<keyword evidence="4 10" id="KW-0812">Transmembrane</keyword>
<dbReference type="EMBL" id="SMAD01000007">
    <property type="protein sequence ID" value="TCS86593.1"/>
    <property type="molecule type" value="Genomic_DNA"/>
</dbReference>
<organism evidence="12 13">
    <name type="scientific">Anseongella ginsenosidimutans</name>
    <dbReference type="NCBI Taxonomy" id="496056"/>
    <lineage>
        <taxon>Bacteria</taxon>
        <taxon>Pseudomonadati</taxon>
        <taxon>Bacteroidota</taxon>
        <taxon>Sphingobacteriia</taxon>
        <taxon>Sphingobacteriales</taxon>
        <taxon>Sphingobacteriaceae</taxon>
        <taxon>Anseongella</taxon>
    </lineage>
</organism>
<accession>A0A4R3KR77</accession>
<protein>
    <recommendedName>
        <fullName evidence="8">Mechanosensing system component YbdG</fullName>
    </recommendedName>
    <alternativeName>
        <fullName evidence="9">Mechanosensitive channel homolog YbdG</fullName>
    </alternativeName>
</protein>
<evidence type="ECO:0000256" key="9">
    <source>
        <dbReference type="ARBA" id="ARBA00093659"/>
    </source>
</evidence>
<dbReference type="FunFam" id="2.30.30.60:FF:000002">
    <property type="entry name" value="Mechanosensitive ion channel family protein"/>
    <property type="match status" value="1"/>
</dbReference>
<feature type="transmembrane region" description="Helical" evidence="10">
    <location>
        <begin position="153"/>
        <end position="172"/>
    </location>
</feature>
<evidence type="ECO:0000313" key="13">
    <source>
        <dbReference type="Proteomes" id="UP000295807"/>
    </source>
</evidence>
<keyword evidence="2" id="KW-1003">Cell membrane</keyword>
<dbReference type="GO" id="GO:0005886">
    <property type="term" value="C:plasma membrane"/>
    <property type="evidence" value="ECO:0007669"/>
    <property type="project" value="UniProtKB-SubCell"/>
</dbReference>
<evidence type="ECO:0000256" key="6">
    <source>
        <dbReference type="ARBA" id="ARBA00023016"/>
    </source>
</evidence>
<comment type="subcellular location">
    <subcellularLocation>
        <location evidence="1">Cell inner membrane</location>
        <topology evidence="1">Multi-pass membrane protein</topology>
    </subcellularLocation>
</comment>
<feature type="transmembrane region" description="Helical" evidence="10">
    <location>
        <begin position="114"/>
        <end position="132"/>
    </location>
</feature>
<dbReference type="Proteomes" id="UP000295807">
    <property type="component" value="Unassembled WGS sequence"/>
</dbReference>
<evidence type="ECO:0000256" key="4">
    <source>
        <dbReference type="ARBA" id="ARBA00022692"/>
    </source>
</evidence>
<reference evidence="12 13" key="1">
    <citation type="submission" date="2019-03" db="EMBL/GenBank/DDBJ databases">
        <title>Genomic Encyclopedia of Type Strains, Phase IV (KMG-IV): sequencing the most valuable type-strain genomes for metagenomic binning, comparative biology and taxonomic classification.</title>
        <authorList>
            <person name="Goeker M."/>
        </authorList>
    </citation>
    <scope>NUCLEOTIDE SEQUENCE [LARGE SCALE GENOMIC DNA]</scope>
    <source>
        <strain evidence="12 13">DSM 21100</strain>
    </source>
</reference>
<dbReference type="PANTHER" id="PTHR30414">
    <property type="entry name" value="MINICONDUCTANCE MECHANOSENSITIVE CHANNEL YBDG"/>
    <property type="match status" value="1"/>
</dbReference>
<keyword evidence="13" id="KW-1185">Reference proteome</keyword>
<feature type="domain" description="Mechanosensitive ion channel MscS" evidence="11">
    <location>
        <begin position="198"/>
        <end position="266"/>
    </location>
</feature>
<dbReference type="SUPFAM" id="SSF50182">
    <property type="entry name" value="Sm-like ribonucleoproteins"/>
    <property type="match status" value="1"/>
</dbReference>
<keyword evidence="3" id="KW-0997">Cell inner membrane</keyword>
<dbReference type="GO" id="GO:0008381">
    <property type="term" value="F:mechanosensitive monoatomic ion channel activity"/>
    <property type="evidence" value="ECO:0007669"/>
    <property type="project" value="InterPro"/>
</dbReference>
<evidence type="ECO:0000256" key="7">
    <source>
        <dbReference type="ARBA" id="ARBA00023136"/>
    </source>
</evidence>
<comment type="caution">
    <text evidence="12">The sequence shown here is derived from an EMBL/GenBank/DDBJ whole genome shotgun (WGS) entry which is preliminary data.</text>
</comment>
<dbReference type="GO" id="GO:0071470">
    <property type="term" value="P:cellular response to osmotic stress"/>
    <property type="evidence" value="ECO:0007669"/>
    <property type="project" value="InterPro"/>
</dbReference>
<sequence length="433" mass="49868">MNQITSTTERIISNWLFTKLVEWGVPENVAIYLNLLALLTALSLIVIITTYLTRKILLEALAKVTAKTNSHFDDFLMRNRTMAYVARLIPLIIVVQAIPVVLADIPQLIRPVRILADIYLILLWVWIIRAVLRSLRDYLRTRESFKDKPLDSYLQVISIIVFIFAGLLIFSMVSGKDVWYFVTAMGAATAILMLVFKDTILGFVASIQVSTNDMVRIGDWIEMPKYGADGDVLEINLNTVKVQNWDKTITTIPTYYLITDSFKNWRGMQESGGRRIKRPLHLKISSIRYLEKDEIEELKKIQLLKPFIEERQLEIDRYNEEKGADRSMPVNGRNMTNAGLFRKYIELYTHSHPGINKNLTFIVRQLSPGDNGLPLELYMFTSDIRWVPYEGIMSDIFDHLLSAIKYFKLEIFELPASDDLRSLSLPAKPEQPV</sequence>
<keyword evidence="5 10" id="KW-1133">Transmembrane helix</keyword>
<dbReference type="InterPro" id="IPR006685">
    <property type="entry name" value="MscS_channel_2nd"/>
</dbReference>
<keyword evidence="7 10" id="KW-0472">Membrane</keyword>
<feature type="transmembrane region" description="Helical" evidence="10">
    <location>
        <begin position="29"/>
        <end position="53"/>
    </location>
</feature>
<dbReference type="OrthoDB" id="9775207at2"/>
<proteinExistence type="predicted"/>
<evidence type="ECO:0000256" key="1">
    <source>
        <dbReference type="ARBA" id="ARBA00004429"/>
    </source>
</evidence>
<dbReference type="InterPro" id="IPR023408">
    <property type="entry name" value="MscS_beta-dom_sf"/>
</dbReference>
<evidence type="ECO:0000256" key="3">
    <source>
        <dbReference type="ARBA" id="ARBA00022519"/>
    </source>
</evidence>
<keyword evidence="6" id="KW-0346">Stress response</keyword>
<dbReference type="Pfam" id="PF00924">
    <property type="entry name" value="MS_channel_2nd"/>
    <property type="match status" value="1"/>
</dbReference>
<name>A0A4R3KR77_9SPHI</name>
<dbReference type="Gene3D" id="2.30.30.60">
    <property type="match status" value="1"/>
</dbReference>
<evidence type="ECO:0000256" key="2">
    <source>
        <dbReference type="ARBA" id="ARBA00022475"/>
    </source>
</evidence>
<dbReference type="PANTHER" id="PTHR30414:SF0">
    <property type="entry name" value="MINICONDUCTANCE MECHANOSENSITIVE CHANNEL YBDG"/>
    <property type="match status" value="1"/>
</dbReference>
<feature type="transmembrane region" description="Helical" evidence="10">
    <location>
        <begin position="84"/>
        <end position="102"/>
    </location>
</feature>
<dbReference type="AlphaFoldDB" id="A0A4R3KR77"/>
<dbReference type="RefSeq" id="WP_132129599.1">
    <property type="nucleotide sequence ID" value="NZ_CP042432.1"/>
</dbReference>
<evidence type="ECO:0000256" key="8">
    <source>
        <dbReference type="ARBA" id="ARBA00093630"/>
    </source>
</evidence>
<evidence type="ECO:0000256" key="5">
    <source>
        <dbReference type="ARBA" id="ARBA00022989"/>
    </source>
</evidence>
<dbReference type="InterPro" id="IPR030192">
    <property type="entry name" value="YbdG"/>
</dbReference>